<reference evidence="2" key="1">
    <citation type="submission" date="2021-04" db="EMBL/GenBank/DDBJ databases">
        <authorList>
            <person name="Tunstrom K."/>
        </authorList>
    </citation>
    <scope>NUCLEOTIDE SEQUENCE</scope>
</reference>
<name>A0A8S3WJ24_PARAO</name>
<evidence type="ECO:0000259" key="1">
    <source>
        <dbReference type="Pfam" id="PF20700"/>
    </source>
</evidence>
<gene>
    <name evidence="2" type="ORF">PAPOLLO_LOCUS6924</name>
</gene>
<dbReference type="Pfam" id="PF20700">
    <property type="entry name" value="Mutator"/>
    <property type="match status" value="1"/>
</dbReference>
<dbReference type="EMBL" id="CAJQZP010000478">
    <property type="protein sequence ID" value="CAG4963210.1"/>
    <property type="molecule type" value="Genomic_DNA"/>
</dbReference>
<evidence type="ECO:0000313" key="2">
    <source>
        <dbReference type="EMBL" id="CAG4963210.1"/>
    </source>
</evidence>
<dbReference type="Proteomes" id="UP000691718">
    <property type="component" value="Unassembled WGS sequence"/>
</dbReference>
<dbReference type="AlphaFoldDB" id="A0A8S3WJ24"/>
<dbReference type="OrthoDB" id="6929367at2759"/>
<evidence type="ECO:0000313" key="3">
    <source>
        <dbReference type="Proteomes" id="UP000691718"/>
    </source>
</evidence>
<sequence>MRPRLNTASISPPAFVHEFSAGSCLATTTDENFGKTENAPEECFGEVNQIKKSLPLCSESISSIREVEGDSMDLEAQDELGTQKLRSPPIDMLTHKHVVRSVEELEDYSAPCEVDTAESSEKTYQLEGRRILNLKTFYLKLQEVSSHGPFNCGLGSVEIVSEKQTGYQSTFTLQCKLCNMKFFISSDEGSEMNINNCAVLGTVAIGCGHSQLQELSASLDLPSISFNMYQKCHENISNMWEGISLKTMTDAAKEEREFALLQGRIDENGVPIVDIIVDGCWSKRSYRKNYSALSGATVIIEKKTGKILFIGIKNKYCCICTQAEYKKVLPREHKCFKNYTGTSTGMESSILVEGFKCSIDMHELIYGRMISDGDSATYSKIIETRPYCNTTVQKIECKNHIMRNLCNKLSQLKTDTKYLPSAL</sequence>
<comment type="caution">
    <text evidence="2">The sequence shown here is derived from an EMBL/GenBank/DDBJ whole genome shotgun (WGS) entry which is preliminary data.</text>
</comment>
<proteinExistence type="predicted"/>
<organism evidence="2 3">
    <name type="scientific">Parnassius apollo</name>
    <name type="common">Apollo butterfly</name>
    <name type="synonym">Papilio apollo</name>
    <dbReference type="NCBI Taxonomy" id="110799"/>
    <lineage>
        <taxon>Eukaryota</taxon>
        <taxon>Metazoa</taxon>
        <taxon>Ecdysozoa</taxon>
        <taxon>Arthropoda</taxon>
        <taxon>Hexapoda</taxon>
        <taxon>Insecta</taxon>
        <taxon>Pterygota</taxon>
        <taxon>Neoptera</taxon>
        <taxon>Endopterygota</taxon>
        <taxon>Lepidoptera</taxon>
        <taxon>Glossata</taxon>
        <taxon>Ditrysia</taxon>
        <taxon>Papilionoidea</taxon>
        <taxon>Papilionidae</taxon>
        <taxon>Parnassiinae</taxon>
        <taxon>Parnassini</taxon>
        <taxon>Parnassius</taxon>
        <taxon>Parnassius</taxon>
    </lineage>
</organism>
<dbReference type="InterPro" id="IPR049012">
    <property type="entry name" value="Mutator_transp_dom"/>
</dbReference>
<protein>
    <submittedName>
        <fullName evidence="2">(apollo) hypothetical protein</fullName>
    </submittedName>
</protein>
<feature type="domain" description="Mutator-like transposase" evidence="1">
    <location>
        <begin position="128"/>
        <end position="417"/>
    </location>
</feature>
<keyword evidence="3" id="KW-1185">Reference proteome</keyword>
<accession>A0A8S3WJ24</accession>